<dbReference type="InterPro" id="IPR007111">
    <property type="entry name" value="NACHT_NTPase"/>
</dbReference>
<gene>
    <name evidence="4" type="ORF">OCV99_01170</name>
</gene>
<dbReference type="RefSeq" id="WP_158367352.1">
    <property type="nucleotide sequence ID" value="NZ_JAOQJU010000001.1"/>
</dbReference>
<reference evidence="4 5" key="1">
    <citation type="journal article" date="2021" name="ISME Commun">
        <title>Automated analysis of genomic sequences facilitates high-throughput and comprehensive description of bacteria.</title>
        <authorList>
            <person name="Hitch T.C.A."/>
        </authorList>
    </citation>
    <scope>NUCLEOTIDE SEQUENCE [LARGE SCALE GENOMIC DNA]</scope>
    <source>
        <strain evidence="4 5">Sanger_03</strain>
    </source>
</reference>
<accession>A0ABT2RIN6</accession>
<dbReference type="InterPro" id="IPR000719">
    <property type="entry name" value="Prot_kinase_dom"/>
</dbReference>
<feature type="domain" description="NACHT" evidence="3">
    <location>
        <begin position="379"/>
        <end position="510"/>
    </location>
</feature>
<dbReference type="SMART" id="SM00220">
    <property type="entry name" value="S_TKc"/>
    <property type="match status" value="1"/>
</dbReference>
<proteinExistence type="predicted"/>
<dbReference type="Gene3D" id="1.10.510.10">
    <property type="entry name" value="Transferase(Phosphotransferase) domain 1"/>
    <property type="match status" value="1"/>
</dbReference>
<evidence type="ECO:0000259" key="2">
    <source>
        <dbReference type="PROSITE" id="PS50011"/>
    </source>
</evidence>
<dbReference type="PROSITE" id="PS00109">
    <property type="entry name" value="PROTEIN_KINASE_TYR"/>
    <property type="match status" value="1"/>
</dbReference>
<evidence type="ECO:0000259" key="3">
    <source>
        <dbReference type="PROSITE" id="PS50837"/>
    </source>
</evidence>
<comment type="caution">
    <text evidence="4">The sequence shown here is derived from an EMBL/GenBank/DDBJ whole genome shotgun (WGS) entry which is preliminary data.</text>
</comment>
<feature type="domain" description="Protein kinase" evidence="2">
    <location>
        <begin position="20"/>
        <end position="324"/>
    </location>
</feature>
<dbReference type="Gene3D" id="3.40.50.300">
    <property type="entry name" value="P-loop containing nucleotide triphosphate hydrolases"/>
    <property type="match status" value="1"/>
</dbReference>
<feature type="region of interest" description="Disordered" evidence="1">
    <location>
        <begin position="932"/>
        <end position="951"/>
    </location>
</feature>
<dbReference type="EMBL" id="JAOQJU010000001">
    <property type="protein sequence ID" value="MCU6685176.1"/>
    <property type="molecule type" value="Genomic_DNA"/>
</dbReference>
<dbReference type="Proteomes" id="UP001652431">
    <property type="component" value="Unassembled WGS sequence"/>
</dbReference>
<protein>
    <recommendedName>
        <fullName evidence="6">Protein kinase domain-containing protein</fullName>
    </recommendedName>
</protein>
<dbReference type="PROSITE" id="PS50011">
    <property type="entry name" value="PROTEIN_KINASE_DOM"/>
    <property type="match status" value="1"/>
</dbReference>
<dbReference type="SUPFAM" id="SSF56112">
    <property type="entry name" value="Protein kinase-like (PK-like)"/>
    <property type="match status" value="1"/>
</dbReference>
<dbReference type="Pfam" id="PF00069">
    <property type="entry name" value="Pkinase"/>
    <property type="match status" value="1"/>
</dbReference>
<evidence type="ECO:0000313" key="5">
    <source>
        <dbReference type="Proteomes" id="UP001652431"/>
    </source>
</evidence>
<dbReference type="InterPro" id="IPR027417">
    <property type="entry name" value="P-loop_NTPase"/>
</dbReference>
<dbReference type="InterPro" id="IPR008266">
    <property type="entry name" value="Tyr_kinase_AS"/>
</dbReference>
<organism evidence="4 5">
    <name type="scientific">Dorea acetigenes</name>
    <dbReference type="NCBI Taxonomy" id="2981787"/>
    <lineage>
        <taxon>Bacteria</taxon>
        <taxon>Bacillati</taxon>
        <taxon>Bacillota</taxon>
        <taxon>Clostridia</taxon>
        <taxon>Lachnospirales</taxon>
        <taxon>Lachnospiraceae</taxon>
        <taxon>Dorea</taxon>
    </lineage>
</organism>
<sequence>MDNRICLKAGTCLSFPGMECRVESFVGKGSNAMVYIGTYPDEQWKDLRHRVLIKELFPFHPQGMIFRDSEGNVCCTEEARPLMELHRLSFQRANEIHLQILSEYPADIDANINTFSQNQTLYSVLGFSGGRSLDKEMEQETGTPLAVYVRRMMGALDVLEAFHNSGLLHLDISPDNILLIGEGKRERISLIDYNSVHTLEEIRQGGSFYYSAKEGFAAPEIRSGRSSAIGYGTDLYALTAVFYRMLTGRNLTVLETVRGQVPDISDAPCLADAPETVRSMVRKILKRGLAATVSRRYRAAGQMRQDLEELMDRIEGKGITHPALWETGRANILRAINSNSALRYIKEEEKLYPVVGETKSGERISSEELLSRMLSPGGSSFFLLGDGGAGKTTALLRAAYLQPAKYSGAEPAVTYLSLYGWTEGKSDYIKNRILESLKFKPETDSMELARHELVRLLSVPMYTRFGERPQLLILLDGLNEISGNTKELLQEIMELSAMPGTRILLAGRSDIEAVPFQRIRLKPLEKEEVGKILGENGILQPEAKEMAELLRSPMMLSIYIRTVISRGKQIFIHSQEELLDSYFAAILDKEIRELPPDAKERWQTEAALFFVLPEIAGLMERKGRELSAQDMLPALEKCYRRMGKRMMTGIFPEWIGHIADIRGESKNAEEWYGTMVHEILFRRLGLLVRDETGRYRMSHQLIEEYLAIIHRGFERKFARRERRQRLLLILTCVLCLGGIYHWVYLPLLAPGQEEVKTPYDEALSENVLDAALSSYMACADQYEAFLGLLEVLSAEAADAEADGGDGDGGETDGGTAYDKALQDCRDSLDNDYLPEAARTSGYLENLLASGEVMPWSGKPLEEEACRALYDLPRERAEEYAGYLDILVWARENKQAWEYFGEEYVQALGQCLQADADLNGKYYNLVVEPELTAMEQSDSEEERQNGTRYRKAAAQAVQQGNITKEATADLEIYKEAQKSALRELKKNGLTALFEDRED</sequence>
<dbReference type="SUPFAM" id="SSF52540">
    <property type="entry name" value="P-loop containing nucleoside triphosphate hydrolases"/>
    <property type="match status" value="1"/>
</dbReference>
<dbReference type="PANTHER" id="PTHR44167:SF30">
    <property type="entry name" value="PHOSPHORYLASE KINASE"/>
    <property type="match status" value="1"/>
</dbReference>
<dbReference type="InterPro" id="IPR011009">
    <property type="entry name" value="Kinase-like_dom_sf"/>
</dbReference>
<evidence type="ECO:0008006" key="6">
    <source>
        <dbReference type="Google" id="ProtNLM"/>
    </source>
</evidence>
<dbReference type="PROSITE" id="PS50837">
    <property type="entry name" value="NACHT"/>
    <property type="match status" value="1"/>
</dbReference>
<keyword evidence="5" id="KW-1185">Reference proteome</keyword>
<evidence type="ECO:0000313" key="4">
    <source>
        <dbReference type="EMBL" id="MCU6685176.1"/>
    </source>
</evidence>
<dbReference type="PANTHER" id="PTHR44167">
    <property type="entry name" value="OVARIAN-SPECIFIC SERINE/THREONINE-PROTEIN KINASE LOK-RELATED"/>
    <property type="match status" value="1"/>
</dbReference>
<evidence type="ECO:0000256" key="1">
    <source>
        <dbReference type="SAM" id="MobiDB-lite"/>
    </source>
</evidence>
<name>A0ABT2RIN6_9FIRM</name>